<name>M0E879_9EURY</name>
<dbReference type="AlphaFoldDB" id="M0E879"/>
<evidence type="ECO:0000256" key="1">
    <source>
        <dbReference type="ARBA" id="ARBA00004141"/>
    </source>
</evidence>
<organism evidence="6 7">
    <name type="scientific">Halorubrum saccharovorum DSM 1137</name>
    <dbReference type="NCBI Taxonomy" id="1227484"/>
    <lineage>
        <taxon>Archaea</taxon>
        <taxon>Methanobacteriati</taxon>
        <taxon>Methanobacteriota</taxon>
        <taxon>Stenosarchaea group</taxon>
        <taxon>Halobacteria</taxon>
        <taxon>Halobacteriales</taxon>
        <taxon>Haloferacaceae</taxon>
        <taxon>Halorubrum</taxon>
    </lineage>
</organism>
<dbReference type="PATRIC" id="fig|1227484.4.peg.794"/>
<keyword evidence="4 5" id="KW-0472">Membrane</keyword>
<keyword evidence="2 5" id="KW-0812">Transmembrane</keyword>
<keyword evidence="3 5" id="KW-1133">Transmembrane helix</keyword>
<comment type="caution">
    <text evidence="6">The sequence shown here is derived from an EMBL/GenBank/DDBJ whole genome shotgun (WGS) entry which is preliminary data.</text>
</comment>
<reference evidence="6 7" key="1">
    <citation type="journal article" date="2014" name="PLoS Genet.">
        <title>Phylogenetically driven sequencing of extremely halophilic archaea reveals strategies for static and dynamic osmo-response.</title>
        <authorList>
            <person name="Becker E.A."/>
            <person name="Seitzer P.M."/>
            <person name="Tritt A."/>
            <person name="Larsen D."/>
            <person name="Krusor M."/>
            <person name="Yao A.I."/>
            <person name="Wu D."/>
            <person name="Madern D."/>
            <person name="Eisen J.A."/>
            <person name="Darling A.E."/>
            <person name="Facciotti M.T."/>
        </authorList>
    </citation>
    <scope>NUCLEOTIDE SEQUENCE [LARGE SCALE GENOMIC DNA]</scope>
    <source>
        <strain evidence="6 7">DSM 1137</strain>
    </source>
</reference>
<gene>
    <name evidence="6" type="ORF">C471_03888</name>
</gene>
<dbReference type="OrthoDB" id="329038at2157"/>
<dbReference type="GO" id="GO:0016020">
    <property type="term" value="C:membrane"/>
    <property type="evidence" value="ECO:0007669"/>
    <property type="project" value="UniProtKB-SubCell"/>
</dbReference>
<evidence type="ECO:0000313" key="7">
    <source>
        <dbReference type="Proteomes" id="UP000011514"/>
    </source>
</evidence>
<evidence type="ECO:0000256" key="4">
    <source>
        <dbReference type="ARBA" id="ARBA00023136"/>
    </source>
</evidence>
<keyword evidence="7" id="KW-1185">Reference proteome</keyword>
<evidence type="ECO:0000256" key="2">
    <source>
        <dbReference type="ARBA" id="ARBA00022692"/>
    </source>
</evidence>
<dbReference type="SUPFAM" id="SSF144091">
    <property type="entry name" value="Rhomboid-like"/>
    <property type="match status" value="1"/>
</dbReference>
<feature type="transmembrane region" description="Helical" evidence="5">
    <location>
        <begin position="254"/>
        <end position="274"/>
    </location>
</feature>
<accession>M0E879</accession>
<dbReference type="EMBL" id="AOJE01000011">
    <property type="protein sequence ID" value="ELZ42569.1"/>
    <property type="molecule type" value="Genomic_DNA"/>
</dbReference>
<dbReference type="InterPro" id="IPR035952">
    <property type="entry name" value="Rhomboid-like_sf"/>
</dbReference>
<feature type="transmembrane region" description="Helical" evidence="5">
    <location>
        <begin position="123"/>
        <end position="146"/>
    </location>
</feature>
<dbReference type="RefSeq" id="WP_004046722.1">
    <property type="nucleotide sequence ID" value="NZ_AOJE01000011.1"/>
</dbReference>
<evidence type="ECO:0000313" key="6">
    <source>
        <dbReference type="EMBL" id="ELZ42569.1"/>
    </source>
</evidence>
<evidence type="ECO:0000256" key="5">
    <source>
        <dbReference type="SAM" id="Phobius"/>
    </source>
</evidence>
<dbReference type="eggNOG" id="arCOG08915">
    <property type="taxonomic scope" value="Archaea"/>
</dbReference>
<feature type="transmembrane region" description="Helical" evidence="5">
    <location>
        <begin position="218"/>
        <end position="238"/>
    </location>
</feature>
<dbReference type="Gene3D" id="1.20.1540.10">
    <property type="entry name" value="Rhomboid-like"/>
    <property type="match status" value="1"/>
</dbReference>
<feature type="transmembrane region" description="Helical" evidence="5">
    <location>
        <begin position="158"/>
        <end position="177"/>
    </location>
</feature>
<feature type="transmembrane region" description="Helical" evidence="5">
    <location>
        <begin position="189"/>
        <end position="206"/>
    </location>
</feature>
<dbReference type="STRING" id="1227484.C471_03888"/>
<evidence type="ECO:0008006" key="8">
    <source>
        <dbReference type="Google" id="ProtNLM"/>
    </source>
</evidence>
<feature type="transmembrane region" description="Helical" evidence="5">
    <location>
        <begin position="99"/>
        <end position="116"/>
    </location>
</feature>
<sequence length="309" mass="31448">MSADAGRQAPPDSDSPTLRGLLASVLAAVRSRPPSELGLVALPLPALLVGVNLLPGVEAWSFSLATEGVFESRWALWTAFASSFVHADTVHLADNVVNYWLLVAVAYPLSVVAGWRRRLLGSVAVYLAVVPLVSAWATVVALGGLTDAPTAGFSDVNSALLGYLVAVWFAALAAESGRSRSGGPPGVDPRWSVVAVFASLAVAYFAPSGAGYFPPLPAVGSLFAVGAVVAAVGLYAAVGRPRVAELDLAPERELLYVTGASVAAAGVIGSLVLVPFGSNVFAHLAGYVVGFAVPFVGVLVDGTADRGGG</sequence>
<feature type="transmembrane region" description="Helical" evidence="5">
    <location>
        <begin position="280"/>
        <end position="300"/>
    </location>
</feature>
<proteinExistence type="predicted"/>
<comment type="subcellular location">
    <subcellularLocation>
        <location evidence="1">Membrane</location>
        <topology evidence="1">Multi-pass membrane protein</topology>
    </subcellularLocation>
</comment>
<protein>
    <recommendedName>
        <fullName evidence="8">Rhomboid family protein</fullName>
    </recommendedName>
</protein>
<evidence type="ECO:0000256" key="3">
    <source>
        <dbReference type="ARBA" id="ARBA00022989"/>
    </source>
</evidence>
<dbReference type="Proteomes" id="UP000011514">
    <property type="component" value="Unassembled WGS sequence"/>
</dbReference>
<feature type="transmembrane region" description="Helical" evidence="5">
    <location>
        <begin position="40"/>
        <end position="62"/>
    </location>
</feature>